<reference evidence="3" key="1">
    <citation type="submission" date="2016-03" db="EMBL/GenBank/DDBJ databases">
        <title>Mechanisms controlling the formation of the plant cell surface in tip-growing cells are functionally conserved among land plants.</title>
        <authorList>
            <person name="Honkanen S."/>
            <person name="Jones V.A."/>
            <person name="Morieri G."/>
            <person name="Champion C."/>
            <person name="Hetherington A.J."/>
            <person name="Kelly S."/>
            <person name="Saint-Marcoux D."/>
            <person name="Proust H."/>
            <person name="Prescott H."/>
            <person name="Dolan L."/>
        </authorList>
    </citation>
    <scope>NUCLEOTIDE SEQUENCE [LARGE SCALE GENOMIC DNA]</scope>
    <source>
        <tissue evidence="3">Whole gametophyte</tissue>
    </source>
</reference>
<dbReference type="CDD" id="cd06257">
    <property type="entry name" value="DnaJ"/>
    <property type="match status" value="1"/>
</dbReference>
<evidence type="ECO:0000313" key="3">
    <source>
        <dbReference type="EMBL" id="OAE27282.1"/>
    </source>
</evidence>
<dbReference type="Proteomes" id="UP000077202">
    <property type="component" value="Unassembled WGS sequence"/>
</dbReference>
<dbReference type="InterPro" id="IPR052276">
    <property type="entry name" value="Diphthamide-biosynth_chaperone"/>
</dbReference>
<dbReference type="SUPFAM" id="SSF46565">
    <property type="entry name" value="Chaperone J-domain"/>
    <property type="match status" value="1"/>
</dbReference>
<feature type="region of interest" description="Disordered" evidence="1">
    <location>
        <begin position="73"/>
        <end position="106"/>
    </location>
</feature>
<dbReference type="PROSITE" id="PS50076">
    <property type="entry name" value="DNAJ_2"/>
    <property type="match status" value="1"/>
</dbReference>
<comment type="caution">
    <text evidence="3">The sequence shown here is derived from an EMBL/GenBank/DDBJ whole genome shotgun (WGS) entry which is preliminary data.</text>
</comment>
<organism evidence="3 4">
    <name type="scientific">Marchantia polymorpha subsp. ruderalis</name>
    <dbReference type="NCBI Taxonomy" id="1480154"/>
    <lineage>
        <taxon>Eukaryota</taxon>
        <taxon>Viridiplantae</taxon>
        <taxon>Streptophyta</taxon>
        <taxon>Embryophyta</taxon>
        <taxon>Marchantiophyta</taxon>
        <taxon>Marchantiopsida</taxon>
        <taxon>Marchantiidae</taxon>
        <taxon>Marchantiales</taxon>
        <taxon>Marchantiaceae</taxon>
        <taxon>Marchantia</taxon>
    </lineage>
</organism>
<accession>A0A176W411</accession>
<dbReference type="PANTHER" id="PTHR44240:SF10">
    <property type="entry name" value="J DOMAIN-CONTAINING PROTEIN"/>
    <property type="match status" value="1"/>
</dbReference>
<dbReference type="InterPro" id="IPR036869">
    <property type="entry name" value="J_dom_sf"/>
</dbReference>
<sequence>MASSVVASGLGSSLARLACLATDAHSSSSGMEDRFSSACGLRSPVGLGSAASGFAGGARRVCVESPRSFSSRRDGTSFQARARTATCDETEEKVESPSTQTSRIGGEPTLYDILGLTENVGVKEIKSAFRQLARRFHPDVNAEEQREECTQDFMKIHAAYTTLSDPQSKAAYDLQLSMQRFQRNGYAGSRITPLSQSWDFPTAPEKSSPAQNWDISWSTGYSAPSSFNSQWKGRSWETDQCCDRSTQKRYALISLIMQVAKSSAVELIVH</sequence>
<dbReference type="SMART" id="SM00271">
    <property type="entry name" value="DnaJ"/>
    <property type="match status" value="1"/>
</dbReference>
<dbReference type="InterPro" id="IPR001623">
    <property type="entry name" value="DnaJ_domain"/>
</dbReference>
<dbReference type="EMBL" id="LVLJ01001945">
    <property type="protein sequence ID" value="OAE27282.1"/>
    <property type="molecule type" value="Genomic_DNA"/>
</dbReference>
<dbReference type="PANTHER" id="PTHR44240">
    <property type="entry name" value="DNAJ DOMAIN (PROKARYOTIC HEAT SHOCK PROTEIN)-RELATED"/>
    <property type="match status" value="1"/>
</dbReference>
<dbReference type="Gene3D" id="1.10.287.110">
    <property type="entry name" value="DnaJ domain"/>
    <property type="match status" value="1"/>
</dbReference>
<dbReference type="AlphaFoldDB" id="A0A176W411"/>
<gene>
    <name evidence="3" type="ORF">AXG93_59s1270</name>
</gene>
<dbReference type="PRINTS" id="PR00625">
    <property type="entry name" value="JDOMAIN"/>
</dbReference>
<proteinExistence type="predicted"/>
<evidence type="ECO:0000256" key="1">
    <source>
        <dbReference type="SAM" id="MobiDB-lite"/>
    </source>
</evidence>
<evidence type="ECO:0000313" key="4">
    <source>
        <dbReference type="Proteomes" id="UP000077202"/>
    </source>
</evidence>
<feature type="domain" description="J" evidence="2">
    <location>
        <begin position="109"/>
        <end position="176"/>
    </location>
</feature>
<keyword evidence="4" id="KW-1185">Reference proteome</keyword>
<name>A0A176W411_MARPO</name>
<evidence type="ECO:0000259" key="2">
    <source>
        <dbReference type="PROSITE" id="PS50076"/>
    </source>
</evidence>
<protein>
    <recommendedName>
        <fullName evidence="2">J domain-containing protein</fullName>
    </recommendedName>
</protein>
<dbReference type="Pfam" id="PF00226">
    <property type="entry name" value="DnaJ"/>
    <property type="match status" value="1"/>
</dbReference>